<sequence>MSSYVYKTSGTCSRSITVELDGKIIRSVSFEGGCPGNLLGISMLVKGMDMDEVIERLSGCRCGNKPTSCPDQLTKALAEAYEAEQKGA</sequence>
<dbReference type="AlphaFoldDB" id="A0A1M5A858"/>
<comment type="catalytic activity">
    <reaction evidence="5">
        <text>a 2'-deoxyribonucleoside 5'-diphosphate + [thioredoxin]-disulfide + H2O = a ribonucleoside 5'-diphosphate + [thioredoxin]-dithiol</text>
        <dbReference type="Rhea" id="RHEA:23252"/>
        <dbReference type="Rhea" id="RHEA-COMP:10698"/>
        <dbReference type="Rhea" id="RHEA-COMP:10700"/>
        <dbReference type="ChEBI" id="CHEBI:15377"/>
        <dbReference type="ChEBI" id="CHEBI:29950"/>
        <dbReference type="ChEBI" id="CHEBI:50058"/>
        <dbReference type="ChEBI" id="CHEBI:57930"/>
        <dbReference type="ChEBI" id="CHEBI:73316"/>
        <dbReference type="EC" id="1.17.4.1"/>
    </reaction>
</comment>
<dbReference type="InterPro" id="IPR023806">
    <property type="entry name" value="CHP03905"/>
</dbReference>
<gene>
    <name evidence="7" type="ORF">SAMN02745190_02236</name>
</gene>
<accession>A0A1M5A858</accession>
<name>A0A1M5A858_9FIRM</name>
<evidence type="ECO:0000256" key="3">
    <source>
        <dbReference type="ARBA" id="ARBA00022634"/>
    </source>
</evidence>
<dbReference type="NCBIfam" id="TIGR03905">
    <property type="entry name" value="TIGR03905_4_Cys"/>
    <property type="match status" value="1"/>
</dbReference>
<reference evidence="7 8" key="1">
    <citation type="submission" date="2016-11" db="EMBL/GenBank/DDBJ databases">
        <authorList>
            <person name="Jaros S."/>
            <person name="Januszkiewicz K."/>
            <person name="Wedrychowicz H."/>
        </authorList>
    </citation>
    <scope>NUCLEOTIDE SEQUENCE [LARGE SCALE GENOMIC DNA]</scope>
    <source>
        <strain evidence="7 8">DSM 10502</strain>
    </source>
</reference>
<proteinExistence type="inferred from homology"/>
<keyword evidence="4" id="KW-0547">Nucleotide-binding</keyword>
<comment type="similarity">
    <text evidence="1">Belongs to the ribonucleoside diphosphate reductase class-2 family.</text>
</comment>
<dbReference type="GO" id="GO:0004748">
    <property type="term" value="F:ribonucleoside-diphosphate reductase activity, thioredoxin disulfide as acceptor"/>
    <property type="evidence" value="ECO:0007669"/>
    <property type="project" value="UniProtKB-EC"/>
</dbReference>
<dbReference type="STRING" id="1123243.SAMN02745190_02236"/>
<dbReference type="EMBL" id="FQUG01000010">
    <property type="protein sequence ID" value="SHF26052.1"/>
    <property type="molecule type" value="Genomic_DNA"/>
</dbReference>
<evidence type="ECO:0000313" key="7">
    <source>
        <dbReference type="EMBL" id="SHF26052.1"/>
    </source>
</evidence>
<evidence type="ECO:0000256" key="4">
    <source>
        <dbReference type="ARBA" id="ARBA00022741"/>
    </source>
</evidence>
<dbReference type="EC" id="1.17.4.1" evidence="2"/>
<evidence type="ECO:0000256" key="5">
    <source>
        <dbReference type="ARBA" id="ARBA00047754"/>
    </source>
</evidence>
<keyword evidence="3" id="KW-0237">DNA synthesis</keyword>
<feature type="domain" description="TSCPD" evidence="6">
    <location>
        <begin position="6"/>
        <end position="81"/>
    </location>
</feature>
<evidence type="ECO:0000256" key="2">
    <source>
        <dbReference type="ARBA" id="ARBA00012274"/>
    </source>
</evidence>
<dbReference type="GO" id="GO:0000166">
    <property type="term" value="F:nucleotide binding"/>
    <property type="evidence" value="ECO:0007669"/>
    <property type="project" value="UniProtKB-KW"/>
</dbReference>
<organism evidence="7 8">
    <name type="scientific">Schwartzia succinivorans DSM 10502</name>
    <dbReference type="NCBI Taxonomy" id="1123243"/>
    <lineage>
        <taxon>Bacteria</taxon>
        <taxon>Bacillati</taxon>
        <taxon>Bacillota</taxon>
        <taxon>Negativicutes</taxon>
        <taxon>Selenomonadales</taxon>
        <taxon>Selenomonadaceae</taxon>
        <taxon>Schwartzia</taxon>
    </lineage>
</organism>
<keyword evidence="8" id="KW-1185">Reference proteome</keyword>
<protein>
    <recommendedName>
        <fullName evidence="2">ribonucleoside-diphosphate reductase</fullName>
        <ecNumber evidence="2">1.17.4.1</ecNumber>
    </recommendedName>
</protein>
<evidence type="ECO:0000259" key="6">
    <source>
        <dbReference type="Pfam" id="PF12637"/>
    </source>
</evidence>
<dbReference type="Pfam" id="PF12637">
    <property type="entry name" value="TSCPD"/>
    <property type="match status" value="1"/>
</dbReference>
<evidence type="ECO:0000313" key="8">
    <source>
        <dbReference type="Proteomes" id="UP000184404"/>
    </source>
</evidence>
<dbReference type="OrthoDB" id="9801525at2"/>
<dbReference type="InterPro" id="IPR024434">
    <property type="entry name" value="TSCPD_dom"/>
</dbReference>
<dbReference type="RefSeq" id="WP_072936338.1">
    <property type="nucleotide sequence ID" value="NZ_FQUG01000010.1"/>
</dbReference>
<evidence type="ECO:0000256" key="1">
    <source>
        <dbReference type="ARBA" id="ARBA00007405"/>
    </source>
</evidence>
<dbReference type="Proteomes" id="UP000184404">
    <property type="component" value="Unassembled WGS sequence"/>
</dbReference>
<dbReference type="GO" id="GO:0071897">
    <property type="term" value="P:DNA biosynthetic process"/>
    <property type="evidence" value="ECO:0007669"/>
    <property type="project" value="UniProtKB-KW"/>
</dbReference>